<comment type="caution">
    <text evidence="1">The sequence shown here is derived from an EMBL/GenBank/DDBJ whole genome shotgun (WGS) entry which is preliminary data.</text>
</comment>
<evidence type="ECO:0000313" key="1">
    <source>
        <dbReference type="EMBL" id="CAH2407407.1"/>
    </source>
</evidence>
<sequence>MARNAQYIAPSSFLSCLDVPARRACSSSRMVRTGVSRLLKSCTMDERHRGGTAAEKGATGSSSLRSLECEDVYRTLLSVKAVQGYSSLPNVVTQWEVRSLLF</sequence>
<dbReference type="EMBL" id="CAKXZS010000061">
    <property type="protein sequence ID" value="CAH2407407.1"/>
    <property type="molecule type" value="Genomic_DNA"/>
</dbReference>
<reference evidence="1" key="1">
    <citation type="submission" date="2022-03" db="EMBL/GenBank/DDBJ databases">
        <authorList>
            <person name="Brunel B."/>
        </authorList>
    </citation>
    <scope>NUCLEOTIDE SEQUENCE</scope>
    <source>
        <strain evidence="1">STM4922sample</strain>
    </source>
</reference>
<accession>A0ABM9EF51</accession>
<protein>
    <submittedName>
        <fullName evidence="1">Uncharacterized protein</fullName>
    </submittedName>
</protein>
<dbReference type="Proteomes" id="UP001152604">
    <property type="component" value="Unassembled WGS sequence"/>
</dbReference>
<gene>
    <name evidence="1" type="ORF">MES4922_640004</name>
</gene>
<evidence type="ECO:0000313" key="2">
    <source>
        <dbReference type="Proteomes" id="UP001152604"/>
    </source>
</evidence>
<proteinExistence type="predicted"/>
<dbReference type="PROSITE" id="PS51257">
    <property type="entry name" value="PROKAR_LIPOPROTEIN"/>
    <property type="match status" value="1"/>
</dbReference>
<keyword evidence="2" id="KW-1185">Reference proteome</keyword>
<organism evidence="1 2">
    <name type="scientific">Mesorhizobium ventifaucium</name>
    <dbReference type="NCBI Taxonomy" id="666020"/>
    <lineage>
        <taxon>Bacteria</taxon>
        <taxon>Pseudomonadati</taxon>
        <taxon>Pseudomonadota</taxon>
        <taxon>Alphaproteobacteria</taxon>
        <taxon>Hyphomicrobiales</taxon>
        <taxon>Phyllobacteriaceae</taxon>
        <taxon>Mesorhizobium</taxon>
    </lineage>
</organism>
<name>A0ABM9EF51_9HYPH</name>